<evidence type="ECO:0000256" key="7">
    <source>
        <dbReference type="ARBA" id="ARBA00022840"/>
    </source>
</evidence>
<dbReference type="EMBL" id="JARVCO010000012">
    <property type="protein sequence ID" value="MDZ8119746.1"/>
    <property type="molecule type" value="Genomic_DNA"/>
</dbReference>
<dbReference type="Gene3D" id="3.30.420.40">
    <property type="match status" value="1"/>
</dbReference>
<evidence type="ECO:0000256" key="5">
    <source>
        <dbReference type="ARBA" id="ARBA00022741"/>
    </source>
</evidence>
<dbReference type="Proteomes" id="UP001290861">
    <property type="component" value="Unassembled WGS sequence"/>
</dbReference>
<dbReference type="Gene3D" id="3.40.367.20">
    <property type="match status" value="1"/>
</dbReference>
<evidence type="ECO:0000259" key="10">
    <source>
        <dbReference type="Pfam" id="PF00349"/>
    </source>
</evidence>
<dbReference type="InterPro" id="IPR043129">
    <property type="entry name" value="ATPase_NBD"/>
</dbReference>
<dbReference type="PANTHER" id="PTHR19443:SF16">
    <property type="entry name" value="HEXOKINASE TYPE 1-RELATED"/>
    <property type="match status" value="1"/>
</dbReference>
<evidence type="ECO:0000313" key="13">
    <source>
        <dbReference type="Proteomes" id="UP001290861"/>
    </source>
</evidence>
<dbReference type="Pfam" id="PF00349">
    <property type="entry name" value="Hexokinase_1"/>
    <property type="match status" value="1"/>
</dbReference>
<dbReference type="Pfam" id="PF03727">
    <property type="entry name" value="Hexokinase_2"/>
    <property type="match status" value="1"/>
</dbReference>
<evidence type="ECO:0000313" key="12">
    <source>
        <dbReference type="EMBL" id="MDZ8119746.1"/>
    </source>
</evidence>
<evidence type="ECO:0000256" key="8">
    <source>
        <dbReference type="ARBA" id="ARBA00023152"/>
    </source>
</evidence>
<dbReference type="InterPro" id="IPR022672">
    <property type="entry name" value="Hexokinase_N"/>
</dbReference>
<reference evidence="12 13" key="1">
    <citation type="journal article" date="2024" name="Appl. Environ. Microbiol.">
        <title>Pontiella agarivorans sp. nov., a novel marine anaerobic bacterium capable of degrading macroalgal polysaccharides and fixing nitrogen.</title>
        <authorList>
            <person name="Liu N."/>
            <person name="Kivenson V."/>
            <person name="Peng X."/>
            <person name="Cui Z."/>
            <person name="Lankiewicz T.S."/>
            <person name="Gosselin K.M."/>
            <person name="English C.J."/>
            <person name="Blair E.M."/>
            <person name="O'Malley M.A."/>
            <person name="Valentine D.L."/>
        </authorList>
    </citation>
    <scope>NUCLEOTIDE SEQUENCE [LARGE SCALE GENOMIC DNA]</scope>
    <source>
        <strain evidence="12 13">NLcol2</strain>
    </source>
</reference>
<dbReference type="PANTHER" id="PTHR19443">
    <property type="entry name" value="HEXOKINASE"/>
    <property type="match status" value="1"/>
</dbReference>
<comment type="catalytic activity">
    <reaction evidence="9">
        <text>D-fructose + ATP = D-fructose 6-phosphate + ADP + H(+)</text>
        <dbReference type="Rhea" id="RHEA:16125"/>
        <dbReference type="ChEBI" id="CHEBI:15378"/>
        <dbReference type="ChEBI" id="CHEBI:30616"/>
        <dbReference type="ChEBI" id="CHEBI:37721"/>
        <dbReference type="ChEBI" id="CHEBI:61527"/>
        <dbReference type="ChEBI" id="CHEBI:456216"/>
        <dbReference type="EC" id="2.7.1.1"/>
    </reaction>
    <physiologicalReaction direction="left-to-right" evidence="9">
        <dbReference type="Rhea" id="RHEA:16126"/>
    </physiologicalReaction>
</comment>
<evidence type="ECO:0008006" key="14">
    <source>
        <dbReference type="Google" id="ProtNLM"/>
    </source>
</evidence>
<dbReference type="InterPro" id="IPR022673">
    <property type="entry name" value="Hexokinase_C"/>
</dbReference>
<evidence type="ECO:0000256" key="9">
    <source>
        <dbReference type="ARBA" id="ARBA00047905"/>
    </source>
</evidence>
<sequence length="431" mass="46255">MSQQIVAWLKERLVSAEAYNAEELLNNFLIEMEKGLNGDESSLAMIPAFVGVAGQVPTGKPVAVIDAGGTNLRVCIARFNAAGEVELEGFSKQPMPGRFEEKTRAEFYQVLADALEPMKDDFESIGFCFSYPAEIKPNFDGQLLHWTKEIKIPELVGRHVGGGLIEALEARGISGKKVVLLNDTVACLLAGLAQGQGFNASSYIGFILGTGTNTAYVEQNGNIGKLVDMNEGAQVINVESGGFAAYPRSAIDLKLDAESENPGSHVFEKALSGVYMGTITLELLKALQHDLAVFSKSGAEALAALDDLYIIQIDNLAAENGRDIGELGSDRFTEGDREIMRMVFKGVVDRAALLTAVNLCAATVKCGAGKDAAHPVCVNIDGSTYYYTYQMADKVQAYLKPMLEKRGLHIRCIQVDDAPVVGAAIAGLVTF</sequence>
<feature type="domain" description="Hexokinase C-terminal" evidence="11">
    <location>
        <begin position="204"/>
        <end position="428"/>
    </location>
</feature>
<name>A0ABU5N060_9BACT</name>
<evidence type="ECO:0000256" key="2">
    <source>
        <dbReference type="ARBA" id="ARBA00005007"/>
    </source>
</evidence>
<evidence type="ECO:0000259" key="11">
    <source>
        <dbReference type="Pfam" id="PF03727"/>
    </source>
</evidence>
<evidence type="ECO:0000256" key="1">
    <source>
        <dbReference type="ARBA" id="ARBA00004921"/>
    </source>
</evidence>
<dbReference type="RefSeq" id="WP_322609529.1">
    <property type="nucleotide sequence ID" value="NZ_JARVCO010000012.1"/>
</dbReference>
<dbReference type="PROSITE" id="PS51748">
    <property type="entry name" value="HEXOKINASE_2"/>
    <property type="match status" value="1"/>
</dbReference>
<dbReference type="InterPro" id="IPR001312">
    <property type="entry name" value="Hexokinase"/>
</dbReference>
<keyword evidence="7" id="KW-0067">ATP-binding</keyword>
<organism evidence="12 13">
    <name type="scientific">Pontiella agarivorans</name>
    <dbReference type="NCBI Taxonomy" id="3038953"/>
    <lineage>
        <taxon>Bacteria</taxon>
        <taxon>Pseudomonadati</taxon>
        <taxon>Kiritimatiellota</taxon>
        <taxon>Kiritimatiellia</taxon>
        <taxon>Kiritimatiellales</taxon>
        <taxon>Pontiellaceae</taxon>
        <taxon>Pontiella</taxon>
    </lineage>
</organism>
<keyword evidence="4" id="KW-0808">Transferase</keyword>
<evidence type="ECO:0000256" key="6">
    <source>
        <dbReference type="ARBA" id="ARBA00022777"/>
    </source>
</evidence>
<accession>A0ABU5N060</accession>
<protein>
    <recommendedName>
        <fullName evidence="14">Hexokinase</fullName>
    </recommendedName>
</protein>
<keyword evidence="5" id="KW-0547">Nucleotide-binding</keyword>
<dbReference type="SUPFAM" id="SSF53067">
    <property type="entry name" value="Actin-like ATPase domain"/>
    <property type="match status" value="2"/>
</dbReference>
<evidence type="ECO:0000256" key="4">
    <source>
        <dbReference type="ARBA" id="ARBA00022679"/>
    </source>
</evidence>
<proteinExistence type="inferred from homology"/>
<feature type="domain" description="Hexokinase N-terminal" evidence="10">
    <location>
        <begin position="20"/>
        <end position="191"/>
    </location>
</feature>
<comment type="pathway">
    <text evidence="1">Carbohydrate degradation.</text>
</comment>
<keyword evidence="13" id="KW-1185">Reference proteome</keyword>
<comment type="caution">
    <text evidence="12">The sequence shown here is derived from an EMBL/GenBank/DDBJ whole genome shotgun (WGS) entry which is preliminary data.</text>
</comment>
<comment type="pathway">
    <text evidence="2">Carbohydrate metabolism.</text>
</comment>
<keyword evidence="6" id="KW-0418">Kinase</keyword>
<dbReference type="PRINTS" id="PR00475">
    <property type="entry name" value="HEXOKINASE"/>
</dbReference>
<comment type="similarity">
    <text evidence="3">Belongs to the hexokinase family.</text>
</comment>
<gene>
    <name evidence="12" type="ORF">P9H32_14045</name>
</gene>
<dbReference type="CDD" id="cd24000">
    <property type="entry name" value="ASKHA_NBD_HK"/>
    <property type="match status" value="1"/>
</dbReference>
<keyword evidence="8" id="KW-0324">Glycolysis</keyword>
<evidence type="ECO:0000256" key="3">
    <source>
        <dbReference type="ARBA" id="ARBA00009225"/>
    </source>
</evidence>